<evidence type="ECO:0000313" key="2">
    <source>
        <dbReference type="Proteomes" id="UP000576082"/>
    </source>
</evidence>
<comment type="caution">
    <text evidence="1">The sequence shown here is derived from an EMBL/GenBank/DDBJ whole genome shotgun (WGS) entry which is preliminary data.</text>
</comment>
<dbReference type="Gene3D" id="3.90.930.1">
    <property type="match status" value="1"/>
</dbReference>
<gene>
    <name evidence="1" type="ORF">HHU12_25430</name>
</gene>
<dbReference type="EMBL" id="JABANE010000094">
    <property type="protein sequence ID" value="NME71333.1"/>
    <property type="molecule type" value="Genomic_DNA"/>
</dbReference>
<name>A0A7X9RZ23_9BACT</name>
<protein>
    <submittedName>
        <fullName evidence="1">Uncharacterized protein</fullName>
    </submittedName>
</protein>
<dbReference type="AlphaFoldDB" id="A0A7X9RZ23"/>
<keyword evidence="2" id="KW-1185">Reference proteome</keyword>
<reference evidence="1 2" key="1">
    <citation type="submission" date="2020-04" db="EMBL/GenBank/DDBJ databases">
        <title>Flammeovirga sp. SR4, a novel species isolated from seawater.</title>
        <authorList>
            <person name="Wang X."/>
        </authorList>
    </citation>
    <scope>NUCLEOTIDE SEQUENCE [LARGE SCALE GENOMIC DNA]</scope>
    <source>
        <strain evidence="1 2">ATCC 23126</strain>
    </source>
</reference>
<proteinExistence type="predicted"/>
<dbReference type="Proteomes" id="UP000576082">
    <property type="component" value="Unassembled WGS sequence"/>
</dbReference>
<organism evidence="1 2">
    <name type="scientific">Flammeovirga aprica JL-4</name>
    <dbReference type="NCBI Taxonomy" id="694437"/>
    <lineage>
        <taxon>Bacteria</taxon>
        <taxon>Pseudomonadati</taxon>
        <taxon>Bacteroidota</taxon>
        <taxon>Cytophagia</taxon>
        <taxon>Cytophagales</taxon>
        <taxon>Flammeovirgaceae</taxon>
        <taxon>Flammeovirga</taxon>
    </lineage>
</organism>
<dbReference type="SUPFAM" id="SSF82185">
    <property type="entry name" value="Histone H3 K4-specific methyltransferase SET7/9 N-terminal domain"/>
    <property type="match status" value="1"/>
</dbReference>
<accession>A0A7X9RZ23</accession>
<dbReference type="RefSeq" id="WP_169659549.1">
    <property type="nucleotide sequence ID" value="NZ_JABANE010000094.1"/>
</dbReference>
<evidence type="ECO:0000313" key="1">
    <source>
        <dbReference type="EMBL" id="NME71333.1"/>
    </source>
</evidence>
<sequence>MLLTAFNEKKYYFIFLFFFLSLEFTFSQTEVYHITPLSNRTHYSSSEGNLVLHDSIELDTLDIILGELDIAINSTSYSLSGMWTFYHRGLCEAEIDFIDDSLRYEKRYDIWGELEEEGLWNNGEKVGVWREYSLDKFTEYDYKNGDERVIEVKEFTLDSLQLTGFSYYDIVLEKTVVKDEWYYESGALKFRAEMDNQGELVGKKSFFYENGKVSYEGYYNEERTLFYDVNYNLNGQMTSKSIYDVLKKETDVRYYYPETGALKVKGQKKDWKDYGHWDVFDANGELLRTMVYENDSLKEINYDGEIFYKASKQPPFSCFISKKVKKIYHFRSMKILGSSINLYMITDKKDRVDSFFMEDRMFVLYNVFDLEDLENYSLSKDRLQVVASNQTITLKEVFPLNSYTLEIEWKGSRLHKISEYNVDGIEVYHVSFSPKRKIEVEFNLDFHPIVWIDHSIFEDFIYRPNIYQLIVIEELLSEEEIKYLRENIFSDPELVKMFNDHFHMRWFKVYPKDKKELLRVPIQIVNNEISEMFDFKSESFKGDIENIIKKKLNN</sequence>